<dbReference type="EMBL" id="JBHUIP010000003">
    <property type="protein sequence ID" value="MFD2261783.1"/>
    <property type="molecule type" value="Genomic_DNA"/>
</dbReference>
<dbReference type="NCBIfam" id="TIGR04409">
    <property type="entry name" value="LptC_YrbK"/>
    <property type="match status" value="1"/>
</dbReference>
<feature type="transmembrane region" description="Helical" evidence="2">
    <location>
        <begin position="48"/>
        <end position="67"/>
    </location>
</feature>
<proteinExistence type="predicted"/>
<protein>
    <submittedName>
        <fullName evidence="3">LPS export ABC transporter periplasmic protein LptC</fullName>
    </submittedName>
</protein>
<gene>
    <name evidence="3" type="primary">lptC</name>
    <name evidence="3" type="ORF">ACFSM5_02715</name>
</gene>
<sequence>MAAADPNRNAGNTASKERGRGLLTRALPQRVDQRRVVAHSRWVQSLRILLPLTALCLTVAVLLWPTVGPNKSQVRLNAGQLAGAPAAKPQDDVLRMTQPRFVSTDQDNRPFTVTADEARQARADDSEVTLMAPKADMSDKAGAWMQIGADTGYFNRKSESLRLEGNVTLFHDTGMEMQTERVGADLKERIITSDSPVEGQGPQGSLSAQNGFRILNSGQRIELLGPSKVVLRGGAS</sequence>
<evidence type="ECO:0000313" key="3">
    <source>
        <dbReference type="EMBL" id="MFD2261783.1"/>
    </source>
</evidence>
<dbReference type="Proteomes" id="UP001597295">
    <property type="component" value="Unassembled WGS sequence"/>
</dbReference>
<evidence type="ECO:0000256" key="2">
    <source>
        <dbReference type="SAM" id="Phobius"/>
    </source>
</evidence>
<name>A0ABW5DMP7_9PROT</name>
<dbReference type="Pfam" id="PF06835">
    <property type="entry name" value="LptC"/>
    <property type="match status" value="1"/>
</dbReference>
<dbReference type="RefSeq" id="WP_379874699.1">
    <property type="nucleotide sequence ID" value="NZ_JBHUIP010000003.1"/>
</dbReference>
<reference evidence="4" key="1">
    <citation type="journal article" date="2019" name="Int. J. Syst. Evol. Microbiol.">
        <title>The Global Catalogue of Microorganisms (GCM) 10K type strain sequencing project: providing services to taxonomists for standard genome sequencing and annotation.</title>
        <authorList>
            <consortium name="The Broad Institute Genomics Platform"/>
            <consortium name="The Broad Institute Genome Sequencing Center for Infectious Disease"/>
            <person name="Wu L."/>
            <person name="Ma J."/>
        </authorList>
    </citation>
    <scope>NUCLEOTIDE SEQUENCE [LARGE SCALE GENOMIC DNA]</scope>
    <source>
        <strain evidence="4">CGMCC 1.19062</strain>
    </source>
</reference>
<evidence type="ECO:0000313" key="4">
    <source>
        <dbReference type="Proteomes" id="UP001597295"/>
    </source>
</evidence>
<keyword evidence="2" id="KW-0812">Transmembrane</keyword>
<organism evidence="3 4">
    <name type="scientific">Lacibacterium aquatile</name>
    <dbReference type="NCBI Taxonomy" id="1168082"/>
    <lineage>
        <taxon>Bacteria</taxon>
        <taxon>Pseudomonadati</taxon>
        <taxon>Pseudomonadota</taxon>
        <taxon>Alphaproteobacteria</taxon>
        <taxon>Rhodospirillales</taxon>
        <taxon>Rhodospirillaceae</taxon>
    </lineage>
</organism>
<evidence type="ECO:0000256" key="1">
    <source>
        <dbReference type="SAM" id="MobiDB-lite"/>
    </source>
</evidence>
<keyword evidence="2" id="KW-0472">Membrane</keyword>
<dbReference type="Gene3D" id="2.60.450.10">
    <property type="entry name" value="Lipopolysaccharide (LPS) transport protein A like domain"/>
    <property type="match status" value="1"/>
</dbReference>
<dbReference type="InterPro" id="IPR010664">
    <property type="entry name" value="LipoPS_assembly_LptC-rel"/>
</dbReference>
<comment type="caution">
    <text evidence="3">The sequence shown here is derived from an EMBL/GenBank/DDBJ whole genome shotgun (WGS) entry which is preliminary data.</text>
</comment>
<accession>A0ABW5DMP7</accession>
<feature type="region of interest" description="Disordered" evidence="1">
    <location>
        <begin position="1"/>
        <end position="24"/>
    </location>
</feature>
<dbReference type="InterPro" id="IPR026265">
    <property type="entry name" value="LptC"/>
</dbReference>
<keyword evidence="4" id="KW-1185">Reference proteome</keyword>
<keyword evidence="2" id="KW-1133">Transmembrane helix</keyword>